<reference evidence="1" key="1">
    <citation type="journal article" date="2014" name="Int. J. Syst. Evol. Microbiol.">
        <title>Complete genome sequence of Corynebacterium casei LMG S-19264T (=DSM 44701T), isolated from a smear-ripened cheese.</title>
        <authorList>
            <consortium name="US DOE Joint Genome Institute (JGI-PGF)"/>
            <person name="Walter F."/>
            <person name="Albersmeier A."/>
            <person name="Kalinowski J."/>
            <person name="Ruckert C."/>
        </authorList>
    </citation>
    <scope>NUCLEOTIDE SEQUENCE</scope>
    <source>
        <strain evidence="1">JCM 4477</strain>
    </source>
</reference>
<reference evidence="1" key="2">
    <citation type="submission" date="2020-09" db="EMBL/GenBank/DDBJ databases">
        <authorList>
            <person name="Sun Q."/>
            <person name="Ohkuma M."/>
        </authorList>
    </citation>
    <scope>NUCLEOTIDE SEQUENCE</scope>
    <source>
        <strain evidence="1">JCM 4477</strain>
    </source>
</reference>
<keyword evidence="2" id="KW-1185">Reference proteome</keyword>
<dbReference type="Proteomes" id="UP000630718">
    <property type="component" value="Unassembled WGS sequence"/>
</dbReference>
<accession>A0A919AXK6</accession>
<sequence length="71" mass="7526">MRAQPATSEVRRPAAQLVAYGGSRAGSMREAAHPGRIAAYPAQIVSPEATRAPRAPPGDIRGTRLYRIAAE</sequence>
<dbReference type="AlphaFoldDB" id="A0A919AXK6"/>
<proteinExistence type="predicted"/>
<comment type="caution">
    <text evidence="1">The sequence shown here is derived from an EMBL/GenBank/DDBJ whole genome shotgun (WGS) entry which is preliminary data.</text>
</comment>
<evidence type="ECO:0000313" key="2">
    <source>
        <dbReference type="Proteomes" id="UP000630718"/>
    </source>
</evidence>
<organism evidence="1 2">
    <name type="scientific">Streptomyces fumanus</name>
    <dbReference type="NCBI Taxonomy" id="67302"/>
    <lineage>
        <taxon>Bacteria</taxon>
        <taxon>Bacillati</taxon>
        <taxon>Actinomycetota</taxon>
        <taxon>Actinomycetes</taxon>
        <taxon>Kitasatosporales</taxon>
        <taxon>Streptomycetaceae</taxon>
        <taxon>Streptomyces</taxon>
    </lineage>
</organism>
<name>A0A919AXK6_9ACTN</name>
<protein>
    <submittedName>
        <fullName evidence="1">Uncharacterized protein</fullName>
    </submittedName>
</protein>
<gene>
    <name evidence="1" type="ORF">GCM10018772_66010</name>
</gene>
<evidence type="ECO:0000313" key="1">
    <source>
        <dbReference type="EMBL" id="GHF31274.1"/>
    </source>
</evidence>
<dbReference type="EMBL" id="BNBI01000020">
    <property type="protein sequence ID" value="GHF31274.1"/>
    <property type="molecule type" value="Genomic_DNA"/>
</dbReference>